<gene>
    <name evidence="2" type="ORF">PIB30_075850</name>
</gene>
<evidence type="ECO:0000256" key="1">
    <source>
        <dbReference type="SAM" id="MobiDB-lite"/>
    </source>
</evidence>
<sequence length="113" mass="12682">MPDPSAGHELMRQFYTCSRRIRCPFDRIGFHHCAFSRAYSTIAISGHNIYIDVNSLRHRGNNASTVSVEPPLHSTATRRAIDRIRRAVAPLHDCPASRPYLGSDPSMTNHKPA</sequence>
<protein>
    <submittedName>
        <fullName evidence="2">Uncharacterized protein</fullName>
    </submittedName>
</protein>
<comment type="caution">
    <text evidence="2">The sequence shown here is derived from an EMBL/GenBank/DDBJ whole genome shotgun (WGS) entry which is preliminary data.</text>
</comment>
<name>A0ABU6TQW5_9FABA</name>
<organism evidence="2 3">
    <name type="scientific">Stylosanthes scabra</name>
    <dbReference type="NCBI Taxonomy" id="79078"/>
    <lineage>
        <taxon>Eukaryota</taxon>
        <taxon>Viridiplantae</taxon>
        <taxon>Streptophyta</taxon>
        <taxon>Embryophyta</taxon>
        <taxon>Tracheophyta</taxon>
        <taxon>Spermatophyta</taxon>
        <taxon>Magnoliopsida</taxon>
        <taxon>eudicotyledons</taxon>
        <taxon>Gunneridae</taxon>
        <taxon>Pentapetalae</taxon>
        <taxon>rosids</taxon>
        <taxon>fabids</taxon>
        <taxon>Fabales</taxon>
        <taxon>Fabaceae</taxon>
        <taxon>Papilionoideae</taxon>
        <taxon>50 kb inversion clade</taxon>
        <taxon>dalbergioids sensu lato</taxon>
        <taxon>Dalbergieae</taxon>
        <taxon>Pterocarpus clade</taxon>
        <taxon>Stylosanthes</taxon>
    </lineage>
</organism>
<keyword evidence="3" id="KW-1185">Reference proteome</keyword>
<reference evidence="2 3" key="1">
    <citation type="journal article" date="2023" name="Plants (Basel)">
        <title>Bridging the Gap: Combining Genomics and Transcriptomics Approaches to Understand Stylosanthes scabra, an Orphan Legume from the Brazilian Caatinga.</title>
        <authorList>
            <person name="Ferreira-Neto J.R.C."/>
            <person name="da Silva M.D."/>
            <person name="Binneck E."/>
            <person name="de Melo N.F."/>
            <person name="da Silva R.H."/>
            <person name="de Melo A.L.T.M."/>
            <person name="Pandolfi V."/>
            <person name="Bustamante F.O."/>
            <person name="Brasileiro-Vidal A.C."/>
            <person name="Benko-Iseppon A.M."/>
        </authorList>
    </citation>
    <scope>NUCLEOTIDE SEQUENCE [LARGE SCALE GENOMIC DNA]</scope>
    <source>
        <tissue evidence="2">Leaves</tissue>
    </source>
</reference>
<evidence type="ECO:0000313" key="3">
    <source>
        <dbReference type="Proteomes" id="UP001341840"/>
    </source>
</evidence>
<dbReference type="EMBL" id="JASCZI010091599">
    <property type="protein sequence ID" value="MED6150784.1"/>
    <property type="molecule type" value="Genomic_DNA"/>
</dbReference>
<feature type="region of interest" description="Disordered" evidence="1">
    <location>
        <begin position="94"/>
        <end position="113"/>
    </location>
</feature>
<evidence type="ECO:0000313" key="2">
    <source>
        <dbReference type="EMBL" id="MED6150784.1"/>
    </source>
</evidence>
<proteinExistence type="predicted"/>
<accession>A0ABU6TQW5</accession>
<dbReference type="Proteomes" id="UP001341840">
    <property type="component" value="Unassembled WGS sequence"/>
</dbReference>